<evidence type="ECO:0000313" key="3">
    <source>
        <dbReference type="Proteomes" id="UP000826462"/>
    </source>
</evidence>
<accession>A0ABX8UKP0</accession>
<feature type="transmembrane region" description="Helical" evidence="1">
    <location>
        <begin position="218"/>
        <end position="236"/>
    </location>
</feature>
<feature type="transmembrane region" description="Helical" evidence="1">
    <location>
        <begin position="243"/>
        <end position="261"/>
    </location>
</feature>
<dbReference type="Proteomes" id="UP000826462">
    <property type="component" value="Chromosome 1"/>
</dbReference>
<gene>
    <name evidence="2" type="ORF">KZJ38_16110</name>
</gene>
<reference evidence="2 3" key="1">
    <citation type="submission" date="2021-07" db="EMBL/GenBank/DDBJ databases">
        <title>Paraburkholderia edwinii protects Aspergillus sp. from phenazines by acting as a toxin sponge.</title>
        <authorList>
            <person name="Dahlstrom K.M."/>
            <person name="Newman D.K."/>
        </authorList>
    </citation>
    <scope>NUCLEOTIDE SEQUENCE [LARGE SCALE GENOMIC DNA]</scope>
    <source>
        <strain evidence="2 3">Pe01</strain>
    </source>
</reference>
<dbReference type="EMBL" id="CP080095">
    <property type="protein sequence ID" value="QYD67835.1"/>
    <property type="molecule type" value="Genomic_DNA"/>
</dbReference>
<evidence type="ECO:0000313" key="2">
    <source>
        <dbReference type="EMBL" id="QYD67835.1"/>
    </source>
</evidence>
<sequence length="630" mass="69954">MPNTANASKPRLPHRAARWFARLRDIDLNTAEAWRRARIAMPVLFGLYSLWLGQDRNWDQLNYHIYNAFALLNDKLSIDLAPAGMQTYFNPLLDVVPWLLYKHLPAPLVGFAFGVMHGLAFVLVLEIARNVLSSLSSDERYRTPLLLAIAGCLTANFLVGIGNTMGDNTTALLVLASVALILNRWQQLTALSARTFAYAFVAGLLVGCAAGLKLTNAVYTIAVCAACLTLPGSAIVRLRTAFIVGLGILAGTAATAGYWFMKMWSVFHNPVFPQFSNIFPNELVYPMAVADWRWFPTSWVEALFWPFIFSWNSHRVNELNVHQIIWALLYASLIVWAPVAAWRVLRARKATDAPSSGIDAKQAFVLVFISVGYIVWVKMFSIYRYTVAMEMLTPLALYVVLTDLLPKRRGKRVARIAIVVATLVVVLGGAPTFGHEKWAWRAFRAEVPTLADPARTTIVIVGGSSGWGWLASFYPANVAFAKVEPNFAATPAYDEKLKAMIEQRGGPAFVVTKGYENWRIANVAKVESIVRGLGLMDSPGGCARVHWTVERLRLHASVIDNADGTCRLGLRADDKRDMATENMAEASRINEQLKAHGMSLLSLQCERHDARFGDGAMAYQLCPLDTRFKR</sequence>
<keyword evidence="1" id="KW-0812">Transmembrane</keyword>
<organism evidence="2 3">
    <name type="scientific">Paraburkholderia edwinii</name>
    <dbReference type="NCBI Taxonomy" id="2861782"/>
    <lineage>
        <taxon>Bacteria</taxon>
        <taxon>Pseudomonadati</taxon>
        <taxon>Pseudomonadota</taxon>
        <taxon>Betaproteobacteria</taxon>
        <taxon>Burkholderiales</taxon>
        <taxon>Burkholderiaceae</taxon>
        <taxon>Paraburkholderia</taxon>
    </lineage>
</organism>
<keyword evidence="1" id="KW-0472">Membrane</keyword>
<feature type="transmembrane region" description="Helical" evidence="1">
    <location>
        <begin position="413"/>
        <end position="434"/>
    </location>
</feature>
<dbReference type="RefSeq" id="WP_219797129.1">
    <property type="nucleotide sequence ID" value="NZ_CP080095.1"/>
</dbReference>
<feature type="transmembrane region" description="Helical" evidence="1">
    <location>
        <begin position="195"/>
        <end position="212"/>
    </location>
</feature>
<keyword evidence="1" id="KW-1133">Transmembrane helix</keyword>
<protein>
    <recommendedName>
        <fullName evidence="4">Dolichyl-phosphate-mannose-protein mannosyltransferase</fullName>
    </recommendedName>
</protein>
<feature type="transmembrane region" description="Helical" evidence="1">
    <location>
        <begin position="357"/>
        <end position="376"/>
    </location>
</feature>
<evidence type="ECO:0000256" key="1">
    <source>
        <dbReference type="SAM" id="Phobius"/>
    </source>
</evidence>
<proteinExistence type="predicted"/>
<feature type="transmembrane region" description="Helical" evidence="1">
    <location>
        <begin position="168"/>
        <end position="183"/>
    </location>
</feature>
<feature type="transmembrane region" description="Helical" evidence="1">
    <location>
        <begin position="104"/>
        <end position="125"/>
    </location>
</feature>
<keyword evidence="3" id="KW-1185">Reference proteome</keyword>
<name>A0ABX8UKP0_9BURK</name>
<feature type="transmembrane region" description="Helical" evidence="1">
    <location>
        <begin position="324"/>
        <end position="345"/>
    </location>
</feature>
<feature type="transmembrane region" description="Helical" evidence="1">
    <location>
        <begin position="145"/>
        <end position="162"/>
    </location>
</feature>
<evidence type="ECO:0008006" key="4">
    <source>
        <dbReference type="Google" id="ProtNLM"/>
    </source>
</evidence>